<dbReference type="EMBL" id="JACASF010000001">
    <property type="protein sequence ID" value="KAF6500741.1"/>
    <property type="molecule type" value="Genomic_DNA"/>
</dbReference>
<keyword evidence="2" id="KW-1185">Reference proteome</keyword>
<name>A0A7J8JW58_MOLMO</name>
<protein>
    <submittedName>
        <fullName evidence="1">Uncharacterized protein</fullName>
    </submittedName>
</protein>
<comment type="caution">
    <text evidence="1">The sequence shown here is derived from an EMBL/GenBank/DDBJ whole genome shotgun (WGS) entry which is preliminary data.</text>
</comment>
<evidence type="ECO:0000313" key="2">
    <source>
        <dbReference type="Proteomes" id="UP000550707"/>
    </source>
</evidence>
<evidence type="ECO:0000313" key="1">
    <source>
        <dbReference type="EMBL" id="KAF6500741.1"/>
    </source>
</evidence>
<accession>A0A7J8JW58</accession>
<dbReference type="InParanoid" id="A0A7J8JW58"/>
<proteinExistence type="predicted"/>
<gene>
    <name evidence="1" type="ORF">HJG59_007797</name>
</gene>
<dbReference type="Proteomes" id="UP000550707">
    <property type="component" value="Unassembled WGS sequence"/>
</dbReference>
<reference evidence="1 2" key="1">
    <citation type="journal article" date="2020" name="Nature">
        <title>Six reference-quality genomes reveal evolution of bat adaptations.</title>
        <authorList>
            <person name="Jebb D."/>
            <person name="Huang Z."/>
            <person name="Pippel M."/>
            <person name="Hughes G.M."/>
            <person name="Lavrichenko K."/>
            <person name="Devanna P."/>
            <person name="Winkler S."/>
            <person name="Jermiin L.S."/>
            <person name="Skirmuntt E.C."/>
            <person name="Katzourakis A."/>
            <person name="Burkitt-Gray L."/>
            <person name="Ray D.A."/>
            <person name="Sullivan K.A.M."/>
            <person name="Roscito J.G."/>
            <person name="Kirilenko B.M."/>
            <person name="Davalos L.M."/>
            <person name="Corthals A.P."/>
            <person name="Power M.L."/>
            <person name="Jones G."/>
            <person name="Ransome R.D."/>
            <person name="Dechmann D.K.N."/>
            <person name="Locatelli A.G."/>
            <person name="Puechmaille S.J."/>
            <person name="Fedrigo O."/>
            <person name="Jarvis E.D."/>
            <person name="Hiller M."/>
            <person name="Vernes S.C."/>
            <person name="Myers E.W."/>
            <person name="Teeling E.C."/>
        </authorList>
    </citation>
    <scope>NUCLEOTIDE SEQUENCE [LARGE SCALE GENOMIC DNA]</scope>
    <source>
        <strain evidence="1">MMolMol1</strain>
        <tissue evidence="1">Muscle</tissue>
    </source>
</reference>
<organism evidence="1 2">
    <name type="scientific">Molossus molossus</name>
    <name type="common">Pallas' mastiff bat</name>
    <name type="synonym">Vespertilio molossus</name>
    <dbReference type="NCBI Taxonomy" id="27622"/>
    <lineage>
        <taxon>Eukaryota</taxon>
        <taxon>Metazoa</taxon>
        <taxon>Chordata</taxon>
        <taxon>Craniata</taxon>
        <taxon>Vertebrata</taxon>
        <taxon>Euteleostomi</taxon>
        <taxon>Mammalia</taxon>
        <taxon>Eutheria</taxon>
        <taxon>Laurasiatheria</taxon>
        <taxon>Chiroptera</taxon>
        <taxon>Yangochiroptera</taxon>
        <taxon>Molossidae</taxon>
        <taxon>Molossus</taxon>
    </lineage>
</organism>
<dbReference type="AlphaFoldDB" id="A0A7J8JW58"/>
<sequence>MRDLRHREASELFKVTRAQPRHQDACLTACPVDHAGPPSPSGVLRGSSARKVTAPPAVSWDWSPVCAPQAVCFMCCDPRLGFTLASLVLGAEQEPDRCFLRRFGGERWLHDCCPPQRQASLSCVVKTPVLDLTTKRLGSSFRRCKLLSHVG</sequence>